<dbReference type="PANTHER" id="PTHR37291:SF1">
    <property type="entry name" value="TYPE IV METHYL-DIRECTED RESTRICTION ENZYME ECOKMCRB SUBUNIT"/>
    <property type="match status" value="1"/>
</dbReference>
<name>A0A8J3M8T8_9ACTN</name>
<dbReference type="InterPro" id="IPR011704">
    <property type="entry name" value="ATPase_dyneun-rel_AAA"/>
</dbReference>
<dbReference type="Gene3D" id="3.40.50.300">
    <property type="entry name" value="P-loop containing nucleotide triphosphate hydrolases"/>
    <property type="match status" value="1"/>
</dbReference>
<dbReference type="AlphaFoldDB" id="A0A8J3M8T8"/>
<evidence type="ECO:0000313" key="3">
    <source>
        <dbReference type="Proteomes" id="UP000630097"/>
    </source>
</evidence>
<dbReference type="GO" id="GO:0005524">
    <property type="term" value="F:ATP binding"/>
    <property type="evidence" value="ECO:0007669"/>
    <property type="project" value="InterPro"/>
</dbReference>
<dbReference type="GO" id="GO:0016887">
    <property type="term" value="F:ATP hydrolysis activity"/>
    <property type="evidence" value="ECO:0007669"/>
    <property type="project" value="InterPro"/>
</dbReference>
<keyword evidence="3" id="KW-1185">Reference proteome</keyword>
<reference evidence="2 3" key="1">
    <citation type="submission" date="2021-01" db="EMBL/GenBank/DDBJ databases">
        <title>Whole genome shotgun sequence of Planotetraspora kaengkrachanensis NBRC 104272.</title>
        <authorList>
            <person name="Komaki H."/>
            <person name="Tamura T."/>
        </authorList>
    </citation>
    <scope>NUCLEOTIDE SEQUENCE [LARGE SCALE GENOMIC DNA]</scope>
    <source>
        <strain evidence="2 3">NBRC 104272</strain>
    </source>
</reference>
<dbReference type="SUPFAM" id="SSF52540">
    <property type="entry name" value="P-loop containing nucleoside triphosphate hydrolases"/>
    <property type="match status" value="1"/>
</dbReference>
<dbReference type="Pfam" id="PF07728">
    <property type="entry name" value="AAA_5"/>
    <property type="match status" value="1"/>
</dbReference>
<dbReference type="Proteomes" id="UP000630097">
    <property type="component" value="Unassembled WGS sequence"/>
</dbReference>
<dbReference type="InterPro" id="IPR027417">
    <property type="entry name" value="P-loop_NTPase"/>
</dbReference>
<dbReference type="InterPro" id="IPR003593">
    <property type="entry name" value="AAA+_ATPase"/>
</dbReference>
<proteinExistence type="predicted"/>
<protein>
    <recommendedName>
        <fullName evidence="1">AAA+ ATPase domain-containing protein</fullName>
    </recommendedName>
</protein>
<gene>
    <name evidence="2" type="ORF">Pka01_31670</name>
</gene>
<sequence length="726" mass="80872">MDREQREVVCRAAQKVFNQGLLSGQSSFAPGLNIWSPAAATELFHRFVENWDGSSDEFMVKLERQIATGSDEAIVLAAELLYLNVMPLSPATVGVERKFEIINTVLSWASRAVTVPEDLAAAASPGYMKGGQAFLNYRWAQFAFLIRLTGLLVTLPQGEREDALRDPWTFRKLAESVLADHDGKFRARAQYHVLIFLIFPDVFVPVSVERNKKLIRDAFVDRIAKPSDDIDRDIYGIRCQIEQETGAFSFYDEPWLSRWQPPAPPRSQKGWLVRGANVDGTNAISLWLGGGYCSISFKDLGEIPGGASRQEIKGVVDAALPDAKQGAKDAAAGQLWRFLSYFQLGDLVATVDGDAVYVGTIAGDAYYDDSAGRHLARRRAVEWNPQPLSRKNLPEETQAKLKTAMTIAELTTVMAELATDAGLGDEVTDAVLVQDETRTLVIPQVTQELADRLLIPLTWFQETADLLASKRQLILYGPPGTGKTFLATRLSEALAGPDRTSLVQFHPSYGYEDFIQGFRPRQGDGGTIGFDLVDGPLLKAVEAAVQEPDKPFVLVIDEINRANLAKVFGELYFLLEYRNHEITLQYSPDEPFKLPKNVFIIGTMNTVDRSVALVDAAMRRRFAFRCLAPDRAPVDGLLRRWLTREKLPDIPALLLDEVNRRLNDPDRAVGPSYLMTPDAGTRRGLERIWITEILPLLEDQLYGKVDSVEQEYGLTVLLSAIQRELP</sequence>
<dbReference type="SMART" id="SM00382">
    <property type="entry name" value="AAA"/>
    <property type="match status" value="1"/>
</dbReference>
<dbReference type="RefSeq" id="WP_203883475.1">
    <property type="nucleotide sequence ID" value="NZ_BAABHH010000005.1"/>
</dbReference>
<feature type="domain" description="AAA+ ATPase" evidence="1">
    <location>
        <begin position="469"/>
        <end position="633"/>
    </location>
</feature>
<dbReference type="CDD" id="cd00009">
    <property type="entry name" value="AAA"/>
    <property type="match status" value="1"/>
</dbReference>
<accession>A0A8J3M8T8</accession>
<organism evidence="2 3">
    <name type="scientific">Planotetraspora kaengkrachanensis</name>
    <dbReference type="NCBI Taxonomy" id="575193"/>
    <lineage>
        <taxon>Bacteria</taxon>
        <taxon>Bacillati</taxon>
        <taxon>Actinomycetota</taxon>
        <taxon>Actinomycetes</taxon>
        <taxon>Streptosporangiales</taxon>
        <taxon>Streptosporangiaceae</taxon>
        <taxon>Planotetraspora</taxon>
    </lineage>
</organism>
<dbReference type="PANTHER" id="PTHR37291">
    <property type="entry name" value="5-METHYLCYTOSINE-SPECIFIC RESTRICTION ENZYME B"/>
    <property type="match status" value="1"/>
</dbReference>
<evidence type="ECO:0000313" key="2">
    <source>
        <dbReference type="EMBL" id="GIG80040.1"/>
    </source>
</evidence>
<dbReference type="InterPro" id="IPR052934">
    <property type="entry name" value="Methyl-DNA_Rec/Restrict_Enz"/>
</dbReference>
<dbReference type="EMBL" id="BONV01000012">
    <property type="protein sequence ID" value="GIG80040.1"/>
    <property type="molecule type" value="Genomic_DNA"/>
</dbReference>
<evidence type="ECO:0000259" key="1">
    <source>
        <dbReference type="SMART" id="SM00382"/>
    </source>
</evidence>
<comment type="caution">
    <text evidence="2">The sequence shown here is derived from an EMBL/GenBank/DDBJ whole genome shotgun (WGS) entry which is preliminary data.</text>
</comment>